<proteinExistence type="predicted"/>
<dbReference type="RefSeq" id="WP_159524527.1">
    <property type="nucleotide sequence ID" value="NZ_CP053642.1"/>
</dbReference>
<name>A0A6M8B7A1_9ACTO</name>
<evidence type="ECO:0000313" key="2">
    <source>
        <dbReference type="EMBL" id="QKD79301.1"/>
    </source>
</evidence>
<dbReference type="InterPro" id="IPR048136">
    <property type="entry name" value="STM3941-like"/>
</dbReference>
<dbReference type="Proteomes" id="UP000504752">
    <property type="component" value="Chromosome"/>
</dbReference>
<reference evidence="2 3" key="1">
    <citation type="submission" date="2020-05" db="EMBL/GenBank/DDBJ databases">
        <title>Actinomyces sp. zg-325.</title>
        <authorList>
            <person name="Yang C."/>
        </authorList>
    </citation>
    <scope>NUCLEOTIDE SEQUENCE [LARGE SCALE GENOMIC DNA]</scope>
    <source>
        <strain evidence="3">zg-325</strain>
    </source>
</reference>
<dbReference type="NCBIfam" id="NF041635">
    <property type="entry name" value="STM3941_fam"/>
    <property type="match status" value="1"/>
</dbReference>
<sequence length="170" mass="18255">MIAISLAMLCAGIVLMVWQPDFIYSTRRGPVLGPGLLVAGVVGALAALVSFVRHEKGQRPRVVIDDRGVHDATGPKAVGLIPWEEIAGLRVVSANSGRNEYVHVFLHHPEQALAQMIADPRRRQAMLARASRGQAPIAINSGVLGLPGVSLVTVIREEGERRVGWESTTS</sequence>
<keyword evidence="3" id="KW-1185">Reference proteome</keyword>
<accession>A0A6M8B7A1</accession>
<gene>
    <name evidence="2" type="ORF">HPC72_02620</name>
</gene>
<keyword evidence="1" id="KW-0812">Transmembrane</keyword>
<keyword evidence="1" id="KW-1133">Transmembrane helix</keyword>
<dbReference type="EMBL" id="CP053642">
    <property type="protein sequence ID" value="QKD79301.1"/>
    <property type="molecule type" value="Genomic_DNA"/>
</dbReference>
<protein>
    <recommendedName>
        <fullName evidence="4">PH domain-containing protein</fullName>
    </recommendedName>
</protein>
<feature type="transmembrane region" description="Helical" evidence="1">
    <location>
        <begin position="32"/>
        <end position="52"/>
    </location>
</feature>
<organism evidence="2 3">
    <name type="scientific">Actinomyces marmotae</name>
    <dbReference type="NCBI Taxonomy" id="2737173"/>
    <lineage>
        <taxon>Bacteria</taxon>
        <taxon>Bacillati</taxon>
        <taxon>Actinomycetota</taxon>
        <taxon>Actinomycetes</taxon>
        <taxon>Actinomycetales</taxon>
        <taxon>Actinomycetaceae</taxon>
        <taxon>Actinomyces</taxon>
    </lineage>
</organism>
<dbReference type="KEGG" id="amam:HPC72_02620"/>
<evidence type="ECO:0000256" key="1">
    <source>
        <dbReference type="SAM" id="Phobius"/>
    </source>
</evidence>
<evidence type="ECO:0000313" key="3">
    <source>
        <dbReference type="Proteomes" id="UP000504752"/>
    </source>
</evidence>
<evidence type="ECO:0008006" key="4">
    <source>
        <dbReference type="Google" id="ProtNLM"/>
    </source>
</evidence>
<dbReference type="AlphaFoldDB" id="A0A6M8B7A1"/>
<keyword evidence="1" id="KW-0472">Membrane</keyword>